<feature type="region of interest" description="Disordered" evidence="1">
    <location>
        <begin position="45"/>
        <end position="75"/>
    </location>
</feature>
<keyword evidence="3" id="KW-1185">Reference proteome</keyword>
<evidence type="ECO:0000313" key="3">
    <source>
        <dbReference type="Proteomes" id="UP000691718"/>
    </source>
</evidence>
<protein>
    <submittedName>
        <fullName evidence="2">(apollo) hypothetical protein</fullName>
    </submittedName>
</protein>
<evidence type="ECO:0000256" key="1">
    <source>
        <dbReference type="SAM" id="MobiDB-lite"/>
    </source>
</evidence>
<sequence>MSSDLNESDLDFKFLKPLFKINRSGRNNQDSTSSNFSVVVTDDSGEIETVRRDKCDSKSLGSTPEEIMSSKDSPTPVIEMVKEMLLMENITHSDESIAAPVPDTGTALESNEIQEMTINTSLQHSENSEKSNSP</sequence>
<dbReference type="Proteomes" id="UP000691718">
    <property type="component" value="Unassembled WGS sequence"/>
</dbReference>
<dbReference type="AlphaFoldDB" id="A0A8S3XYD1"/>
<dbReference type="EMBL" id="CAJQZP010001449">
    <property type="protein sequence ID" value="CAG5047603.1"/>
    <property type="molecule type" value="Genomic_DNA"/>
</dbReference>
<accession>A0A8S3XYD1</accession>
<gene>
    <name evidence="2" type="ORF">PAPOLLO_LOCUS23995</name>
</gene>
<comment type="caution">
    <text evidence="2">The sequence shown here is derived from an EMBL/GenBank/DDBJ whole genome shotgun (WGS) entry which is preliminary data.</text>
</comment>
<feature type="compositionally biased region" description="Basic and acidic residues" evidence="1">
    <location>
        <begin position="48"/>
        <end position="57"/>
    </location>
</feature>
<proteinExistence type="predicted"/>
<name>A0A8S3XYD1_PARAO</name>
<organism evidence="2 3">
    <name type="scientific">Parnassius apollo</name>
    <name type="common">Apollo butterfly</name>
    <name type="synonym">Papilio apollo</name>
    <dbReference type="NCBI Taxonomy" id="110799"/>
    <lineage>
        <taxon>Eukaryota</taxon>
        <taxon>Metazoa</taxon>
        <taxon>Ecdysozoa</taxon>
        <taxon>Arthropoda</taxon>
        <taxon>Hexapoda</taxon>
        <taxon>Insecta</taxon>
        <taxon>Pterygota</taxon>
        <taxon>Neoptera</taxon>
        <taxon>Endopterygota</taxon>
        <taxon>Lepidoptera</taxon>
        <taxon>Glossata</taxon>
        <taxon>Ditrysia</taxon>
        <taxon>Papilionoidea</taxon>
        <taxon>Papilionidae</taxon>
        <taxon>Parnassiinae</taxon>
        <taxon>Parnassini</taxon>
        <taxon>Parnassius</taxon>
        <taxon>Parnassius</taxon>
    </lineage>
</organism>
<evidence type="ECO:0000313" key="2">
    <source>
        <dbReference type="EMBL" id="CAG5047603.1"/>
    </source>
</evidence>
<reference evidence="2" key="1">
    <citation type="submission" date="2021-04" db="EMBL/GenBank/DDBJ databases">
        <authorList>
            <person name="Tunstrom K."/>
        </authorList>
    </citation>
    <scope>NUCLEOTIDE SEQUENCE</scope>
</reference>